<dbReference type="Proteomes" id="UP000887575">
    <property type="component" value="Unassembled WGS sequence"/>
</dbReference>
<dbReference type="InterPro" id="IPR036034">
    <property type="entry name" value="PDZ_sf"/>
</dbReference>
<dbReference type="PROSITE" id="PS50106">
    <property type="entry name" value="PDZ"/>
    <property type="match status" value="1"/>
</dbReference>
<feature type="compositionally biased region" description="Low complexity" evidence="1">
    <location>
        <begin position="97"/>
        <end position="113"/>
    </location>
</feature>
<dbReference type="SMART" id="SM00228">
    <property type="entry name" value="PDZ"/>
    <property type="match status" value="1"/>
</dbReference>
<sequence>MHEREGWKGRALRSEILPPPQDSDTDSGICADSDQSSPRHAQPINGFPGSSLPRHLAPGYQPPRELDNRDYLTPNSARRLLEGVNISASPRRLPQRPTGAPAAPAPPLQNGGPAARVAKQFRVRFADQVSDGLACTSSGSSDSNTSPKGAQNSCVTFYPQSGVGINQTAVPATVTQQNGFLSSPSRKFEATNGKLAQKSQPASERGYETLSRAPPPAMRKLQHNSYSIEDVEGLPEPPSYSIAMQRLRQLQQPWNPRPSSSSPLHGRPTLAQSTSVGPSPPIPHITQPSVSTYNSPVLGTKISAQLSQPRESIRDTVIRHSVENSLNNRFRNRSASLPRGTHLSDYEAYNDFLPSTAGRMYDLQSFNRFPPTEQMAGSLDNLHINTSFGGEMETDLAGRRRLPATPIGLIQQQMTTDAVELIDPIGRQPAYSRQRRCRRMGEMTGRRSASVGRYDDSPTLPFTDYDFVGGVEQAVRAQLVALDHRGFRTVLVEKIQPGPFGFYIATGMLNGQRGIFISRVSIASLSPVLSVGDEILYVDDELVKGRTLEYVQTMIAGKTQVVIVTLPSVGPALC</sequence>
<dbReference type="WBParaSite" id="MBELARI_LOCUS21043">
    <property type="protein sequence ID" value="MBELARI_LOCUS21043"/>
    <property type="gene ID" value="MBELARI_LOCUS21043"/>
</dbReference>
<organism evidence="3 4">
    <name type="scientific">Mesorhabditis belari</name>
    <dbReference type="NCBI Taxonomy" id="2138241"/>
    <lineage>
        <taxon>Eukaryota</taxon>
        <taxon>Metazoa</taxon>
        <taxon>Ecdysozoa</taxon>
        <taxon>Nematoda</taxon>
        <taxon>Chromadorea</taxon>
        <taxon>Rhabditida</taxon>
        <taxon>Rhabditina</taxon>
        <taxon>Rhabditomorpha</taxon>
        <taxon>Rhabditoidea</taxon>
        <taxon>Rhabditidae</taxon>
        <taxon>Mesorhabditinae</taxon>
        <taxon>Mesorhabditis</taxon>
    </lineage>
</organism>
<feature type="region of interest" description="Disordered" evidence="1">
    <location>
        <begin position="1"/>
        <end position="71"/>
    </location>
</feature>
<dbReference type="InterPro" id="IPR051741">
    <property type="entry name" value="PAR6_homolog"/>
</dbReference>
<dbReference type="SUPFAM" id="SSF50156">
    <property type="entry name" value="PDZ domain-like"/>
    <property type="match status" value="1"/>
</dbReference>
<dbReference type="GO" id="GO:0007098">
    <property type="term" value="P:centrosome cycle"/>
    <property type="evidence" value="ECO:0007669"/>
    <property type="project" value="TreeGrafter"/>
</dbReference>
<dbReference type="PANTHER" id="PTHR14102:SF14">
    <property type="entry name" value="PROTEIN CBG16414"/>
    <property type="match status" value="1"/>
</dbReference>
<evidence type="ECO:0000259" key="2">
    <source>
        <dbReference type="PROSITE" id="PS50106"/>
    </source>
</evidence>
<keyword evidence="3" id="KW-1185">Reference proteome</keyword>
<dbReference type="InterPro" id="IPR001478">
    <property type="entry name" value="PDZ"/>
</dbReference>
<feature type="region of interest" description="Disordered" evidence="1">
    <location>
        <begin position="432"/>
        <end position="452"/>
    </location>
</feature>
<evidence type="ECO:0000313" key="4">
    <source>
        <dbReference type="WBParaSite" id="MBELARI_LOCUS21043"/>
    </source>
</evidence>
<dbReference type="PANTHER" id="PTHR14102">
    <property type="entry name" value="PAR-6-RELATED"/>
    <property type="match status" value="1"/>
</dbReference>
<dbReference type="AlphaFoldDB" id="A0AAF3F3E6"/>
<name>A0AAF3F3E6_9BILA</name>
<evidence type="ECO:0000313" key="3">
    <source>
        <dbReference type="Proteomes" id="UP000887575"/>
    </source>
</evidence>
<protein>
    <recommendedName>
        <fullName evidence="2">PDZ domain-containing protein</fullName>
    </recommendedName>
</protein>
<accession>A0AAF3F3E6</accession>
<feature type="domain" description="PDZ" evidence="2">
    <location>
        <begin position="489"/>
        <end position="570"/>
    </location>
</feature>
<feature type="region of interest" description="Disordered" evidence="1">
    <location>
        <begin position="180"/>
        <end position="219"/>
    </location>
</feature>
<feature type="region of interest" description="Disordered" evidence="1">
    <location>
        <begin position="251"/>
        <end position="292"/>
    </location>
</feature>
<evidence type="ECO:0000256" key="1">
    <source>
        <dbReference type="SAM" id="MobiDB-lite"/>
    </source>
</evidence>
<feature type="region of interest" description="Disordered" evidence="1">
    <location>
        <begin position="84"/>
        <end position="113"/>
    </location>
</feature>
<reference evidence="4" key="1">
    <citation type="submission" date="2024-02" db="UniProtKB">
        <authorList>
            <consortium name="WormBaseParasite"/>
        </authorList>
    </citation>
    <scope>IDENTIFICATION</scope>
</reference>
<dbReference type="Pfam" id="PF00595">
    <property type="entry name" value="PDZ"/>
    <property type="match status" value="1"/>
</dbReference>
<feature type="compositionally biased region" description="Polar residues" evidence="1">
    <location>
        <begin position="251"/>
        <end position="263"/>
    </location>
</feature>
<dbReference type="Gene3D" id="2.30.42.10">
    <property type="match status" value="1"/>
</dbReference>
<proteinExistence type="predicted"/>